<dbReference type="Gene3D" id="3.10.50.40">
    <property type="match status" value="1"/>
</dbReference>
<evidence type="ECO:0000313" key="9">
    <source>
        <dbReference type="Proteomes" id="UP001385951"/>
    </source>
</evidence>
<sequence>MNFNLLNWLSVLVLAWVVSAQEEPPTELQIDVTHKPEDCPVTAQKGDSIKVHYTGTLFSNGNKFDSSYDRNQPLPLTLGVGQVIRGWDEGLIGMCQGEKRVLTIPSNMAYGSRGAGGVIPPNAALVFETELVELNSKSGHKEL</sequence>
<keyword evidence="3 5" id="KW-0697">Rotamase</keyword>
<dbReference type="PANTHER" id="PTHR45779">
    <property type="entry name" value="PEPTIDYLPROLYL ISOMERASE"/>
    <property type="match status" value="1"/>
</dbReference>
<evidence type="ECO:0000313" key="8">
    <source>
        <dbReference type="EMBL" id="KAK7692507.1"/>
    </source>
</evidence>
<dbReference type="GO" id="GO:0005783">
    <property type="term" value="C:endoplasmic reticulum"/>
    <property type="evidence" value="ECO:0007669"/>
    <property type="project" value="TreeGrafter"/>
</dbReference>
<dbReference type="InterPro" id="IPR044609">
    <property type="entry name" value="FKBP2/11"/>
</dbReference>
<proteinExistence type="predicted"/>
<reference evidence="8 9" key="1">
    <citation type="submission" date="2022-09" db="EMBL/GenBank/DDBJ databases">
        <authorList>
            <person name="Palmer J.M."/>
        </authorList>
    </citation>
    <scope>NUCLEOTIDE SEQUENCE [LARGE SCALE GENOMIC DNA]</scope>
    <source>
        <strain evidence="8 9">DSM 7382</strain>
    </source>
</reference>
<feature type="domain" description="PPIase FKBP-type" evidence="7">
    <location>
        <begin position="46"/>
        <end position="135"/>
    </location>
</feature>
<dbReference type="Pfam" id="PF00254">
    <property type="entry name" value="FKBP_C"/>
    <property type="match status" value="1"/>
</dbReference>
<protein>
    <recommendedName>
        <fullName evidence="2 5">peptidylprolyl isomerase</fullName>
        <ecNumber evidence="2 5">5.2.1.8</ecNumber>
    </recommendedName>
</protein>
<organism evidence="8 9">
    <name type="scientific">Cerrena zonata</name>
    <dbReference type="NCBI Taxonomy" id="2478898"/>
    <lineage>
        <taxon>Eukaryota</taxon>
        <taxon>Fungi</taxon>
        <taxon>Dikarya</taxon>
        <taxon>Basidiomycota</taxon>
        <taxon>Agaricomycotina</taxon>
        <taxon>Agaricomycetes</taxon>
        <taxon>Polyporales</taxon>
        <taxon>Cerrenaceae</taxon>
        <taxon>Cerrena</taxon>
    </lineage>
</organism>
<feature type="chain" id="PRO_5044024418" description="peptidylprolyl isomerase" evidence="6">
    <location>
        <begin position="21"/>
        <end position="143"/>
    </location>
</feature>
<keyword evidence="9" id="KW-1185">Reference proteome</keyword>
<dbReference type="GO" id="GO:0003755">
    <property type="term" value="F:peptidyl-prolyl cis-trans isomerase activity"/>
    <property type="evidence" value="ECO:0007669"/>
    <property type="project" value="UniProtKB-KW"/>
</dbReference>
<gene>
    <name evidence="8" type="ORF">QCA50_004134</name>
</gene>
<comment type="catalytic activity">
    <reaction evidence="1 5">
        <text>[protein]-peptidylproline (omega=180) = [protein]-peptidylproline (omega=0)</text>
        <dbReference type="Rhea" id="RHEA:16237"/>
        <dbReference type="Rhea" id="RHEA-COMP:10747"/>
        <dbReference type="Rhea" id="RHEA-COMP:10748"/>
        <dbReference type="ChEBI" id="CHEBI:83833"/>
        <dbReference type="ChEBI" id="CHEBI:83834"/>
        <dbReference type="EC" id="5.2.1.8"/>
    </reaction>
</comment>
<evidence type="ECO:0000256" key="1">
    <source>
        <dbReference type="ARBA" id="ARBA00000971"/>
    </source>
</evidence>
<evidence type="ECO:0000256" key="5">
    <source>
        <dbReference type="PROSITE-ProRule" id="PRU00277"/>
    </source>
</evidence>
<dbReference type="PROSITE" id="PS50059">
    <property type="entry name" value="FKBP_PPIASE"/>
    <property type="match status" value="1"/>
</dbReference>
<keyword evidence="6" id="KW-0732">Signal</keyword>
<dbReference type="EC" id="5.2.1.8" evidence="2 5"/>
<comment type="caution">
    <text evidence="8">The sequence shown here is derived from an EMBL/GenBank/DDBJ whole genome shotgun (WGS) entry which is preliminary data.</text>
</comment>
<evidence type="ECO:0000256" key="2">
    <source>
        <dbReference type="ARBA" id="ARBA00013194"/>
    </source>
</evidence>
<feature type="signal peptide" evidence="6">
    <location>
        <begin position="1"/>
        <end position="20"/>
    </location>
</feature>
<accession>A0AAW0GKM4</accession>
<evidence type="ECO:0000256" key="3">
    <source>
        <dbReference type="ARBA" id="ARBA00023110"/>
    </source>
</evidence>
<keyword evidence="4 5" id="KW-0413">Isomerase</keyword>
<dbReference type="InterPro" id="IPR046357">
    <property type="entry name" value="PPIase_dom_sf"/>
</dbReference>
<dbReference type="InterPro" id="IPR001179">
    <property type="entry name" value="PPIase_FKBP_dom"/>
</dbReference>
<dbReference type="EMBL" id="JASBNA010000004">
    <property type="protein sequence ID" value="KAK7692507.1"/>
    <property type="molecule type" value="Genomic_DNA"/>
</dbReference>
<dbReference type="AlphaFoldDB" id="A0AAW0GKM4"/>
<evidence type="ECO:0000256" key="6">
    <source>
        <dbReference type="SAM" id="SignalP"/>
    </source>
</evidence>
<dbReference type="Proteomes" id="UP001385951">
    <property type="component" value="Unassembled WGS sequence"/>
</dbReference>
<dbReference type="SUPFAM" id="SSF54534">
    <property type="entry name" value="FKBP-like"/>
    <property type="match status" value="1"/>
</dbReference>
<evidence type="ECO:0000259" key="7">
    <source>
        <dbReference type="PROSITE" id="PS50059"/>
    </source>
</evidence>
<evidence type="ECO:0000256" key="4">
    <source>
        <dbReference type="ARBA" id="ARBA00023235"/>
    </source>
</evidence>
<dbReference type="PANTHER" id="PTHR45779:SF7">
    <property type="entry name" value="PEPTIDYLPROLYL ISOMERASE"/>
    <property type="match status" value="1"/>
</dbReference>
<dbReference type="FunFam" id="3.10.50.40:FF:000006">
    <property type="entry name" value="Peptidyl-prolyl cis-trans isomerase"/>
    <property type="match status" value="1"/>
</dbReference>
<name>A0AAW0GKM4_9APHY</name>